<feature type="domain" description="Fumarate reductase/succinate dehydrogenase flavoprotein-like C-terminal" evidence="5">
    <location>
        <begin position="442"/>
        <end position="552"/>
    </location>
</feature>
<dbReference type="PRINTS" id="PR00368">
    <property type="entry name" value="FADPNR"/>
</dbReference>
<reference evidence="6 7" key="1">
    <citation type="submission" date="2016-10" db="EMBL/GenBank/DDBJ databases">
        <authorList>
            <person name="de Groot N.N."/>
        </authorList>
    </citation>
    <scope>NUCLEOTIDE SEQUENCE [LARGE SCALE GENOMIC DNA]</scope>
    <source>
        <strain evidence="6 7">CGMCC 1.3442</strain>
    </source>
</reference>
<accession>A0A1G9WMU7</accession>
<dbReference type="GO" id="GO:0033765">
    <property type="term" value="F:steroid dehydrogenase activity, acting on the CH-CH group of donors"/>
    <property type="evidence" value="ECO:0007669"/>
    <property type="project" value="UniProtKB-ARBA"/>
</dbReference>
<dbReference type="Gene3D" id="3.90.700.10">
    <property type="entry name" value="Succinate dehydrogenase/fumarate reductase flavoprotein, catalytic domain"/>
    <property type="match status" value="1"/>
</dbReference>
<keyword evidence="2" id="KW-0560">Oxidoreductase</keyword>
<feature type="active site" description="Proton acceptor" evidence="3">
    <location>
        <position position="283"/>
    </location>
</feature>
<dbReference type="Proteomes" id="UP000199334">
    <property type="component" value="Unassembled WGS sequence"/>
</dbReference>
<dbReference type="PANTHER" id="PTHR11632:SF51">
    <property type="entry name" value="SUCCINATE DEHYDROGENASE [UBIQUINONE] FLAVOPROTEIN SUBUNIT, MITOCHONDRIAL"/>
    <property type="match status" value="1"/>
</dbReference>
<protein>
    <submittedName>
        <fullName evidence="6">Fumarate reductase (CoM/CoB) subunit A</fullName>
    </submittedName>
</protein>
<dbReference type="Gene3D" id="1.20.58.100">
    <property type="entry name" value="Fumarate reductase/succinate dehydrogenase flavoprotein-like, C-terminal domain"/>
    <property type="match status" value="1"/>
</dbReference>
<dbReference type="SUPFAM" id="SSF56425">
    <property type="entry name" value="Succinate dehydrogenase/fumarate reductase flavoprotein, catalytic domain"/>
    <property type="match status" value="1"/>
</dbReference>
<dbReference type="EMBL" id="FNIG01000001">
    <property type="protein sequence ID" value="SDM85521.1"/>
    <property type="molecule type" value="Genomic_DNA"/>
</dbReference>
<dbReference type="InterPro" id="IPR003953">
    <property type="entry name" value="FAD-dep_OxRdtase_2_FAD-bd"/>
</dbReference>
<evidence type="ECO:0000313" key="6">
    <source>
        <dbReference type="EMBL" id="SDM85521.1"/>
    </source>
</evidence>
<organism evidence="6 7">
    <name type="scientific">Tenuibacillus multivorans</name>
    <dbReference type="NCBI Taxonomy" id="237069"/>
    <lineage>
        <taxon>Bacteria</taxon>
        <taxon>Bacillati</taxon>
        <taxon>Bacillota</taxon>
        <taxon>Bacilli</taxon>
        <taxon>Bacillales</taxon>
        <taxon>Bacillaceae</taxon>
        <taxon>Tenuibacillus</taxon>
    </lineage>
</organism>
<name>A0A1G9WMU7_9BACI</name>
<feature type="domain" description="FAD-dependent oxidoreductase 2 FAD-binding" evidence="4">
    <location>
        <begin position="10"/>
        <end position="386"/>
    </location>
</feature>
<evidence type="ECO:0000313" key="7">
    <source>
        <dbReference type="Proteomes" id="UP000199334"/>
    </source>
</evidence>
<dbReference type="Gene3D" id="3.50.50.60">
    <property type="entry name" value="FAD/NAD(P)-binding domain"/>
    <property type="match status" value="1"/>
</dbReference>
<proteinExistence type="predicted"/>
<evidence type="ECO:0000256" key="2">
    <source>
        <dbReference type="ARBA" id="ARBA00023002"/>
    </source>
</evidence>
<dbReference type="InterPro" id="IPR015939">
    <property type="entry name" value="Fum_Rdtase/Succ_DH_flav-like_C"/>
</dbReference>
<dbReference type="PANTHER" id="PTHR11632">
    <property type="entry name" value="SUCCINATE DEHYDROGENASE 2 FLAVOPROTEIN SUBUNIT"/>
    <property type="match status" value="1"/>
</dbReference>
<dbReference type="InterPro" id="IPR036188">
    <property type="entry name" value="FAD/NAD-bd_sf"/>
</dbReference>
<dbReference type="InterPro" id="IPR037099">
    <property type="entry name" value="Fum_R/Succ_DH_flav-like_C_sf"/>
</dbReference>
<evidence type="ECO:0000259" key="5">
    <source>
        <dbReference type="Pfam" id="PF02910"/>
    </source>
</evidence>
<keyword evidence="1" id="KW-0285">Flavoprotein</keyword>
<evidence type="ECO:0000256" key="3">
    <source>
        <dbReference type="PIRSR" id="PIRSR000171-1"/>
    </source>
</evidence>
<dbReference type="Pfam" id="PF02910">
    <property type="entry name" value="Succ_DH_flav_C"/>
    <property type="match status" value="1"/>
</dbReference>
<dbReference type="SUPFAM" id="SSF46977">
    <property type="entry name" value="Succinate dehydrogenase/fumarate reductase flavoprotein C-terminal domain"/>
    <property type="match status" value="1"/>
</dbReference>
<dbReference type="InterPro" id="IPR027477">
    <property type="entry name" value="Succ_DH/fumarate_Rdtase_cat_sf"/>
</dbReference>
<dbReference type="STRING" id="237069.SAMN05216498_0803"/>
<gene>
    <name evidence="6" type="ORF">SAMN05216498_0803</name>
</gene>
<keyword evidence="7" id="KW-1185">Reference proteome</keyword>
<dbReference type="InterPro" id="IPR030664">
    <property type="entry name" value="SdhA/FrdA/AprA"/>
</dbReference>
<dbReference type="SUPFAM" id="SSF51905">
    <property type="entry name" value="FAD/NAD(P)-binding domain"/>
    <property type="match status" value="1"/>
</dbReference>
<dbReference type="AlphaFoldDB" id="A0A1G9WMU7"/>
<dbReference type="PIRSF" id="PIRSF000171">
    <property type="entry name" value="SDHA_APRA_LASPO"/>
    <property type="match status" value="1"/>
</dbReference>
<evidence type="ECO:0000256" key="1">
    <source>
        <dbReference type="ARBA" id="ARBA00022630"/>
    </source>
</evidence>
<dbReference type="Pfam" id="PF00890">
    <property type="entry name" value="FAD_binding_2"/>
    <property type="match status" value="1"/>
</dbReference>
<evidence type="ECO:0000259" key="4">
    <source>
        <dbReference type="Pfam" id="PF00890"/>
    </source>
</evidence>
<sequence>MLQLKTIDTDVLVIGSGAAGLSAAAYAAQQQKNVLVLDKGAVGRSGSSVGAVQIAGLGDWSHEDDGIDSYLNDINESGRGLSDPELTQTLAEEIDVSLNHLIEWGLKLDKNENKEVAVSHTSGHSLPRSISAKKGKTGLGILHALRRKATKDENIHTWSDVITLELVKSSERVVGAIVFDLTDNHLYFIQSKATILATGGAGQLYPTTSNPVQSTSDGFSLGLGAGATLVDMEQVQFYPVSMVAPHSIAGFCISFYHYSKLYNNLGERFMEKYAPNTLEDATRDKLSIAIATEIAEGRGTENGGLLLDAQEEIEQVKKEFPHEHKLCRDRGVDLNTGRAEIGPAAHFMMGGVKINKEAESEVPGLFVAGETSGGLHGGNRLGNNALSECIVFGARAGLNGAKLAEEADVPQVDPSVLEKTEAQFKQILSSAEGEYRPYELKERIQSILGVHAGVLRNNDGLLKAQNKLEEVQKQFNQVKITNTAYYSREVLDYIEAGHMIRTAQAIVGSAAARKESRGAHYNTDYPEQESSLQHTLVNFSDNQINIRTAPVKGGL</sequence>